<reference evidence="5 6" key="1">
    <citation type="journal article" date="2015" name="Genome Biol. Evol.">
        <title>Phylogenomic analyses indicate that early fungi evolved digesting cell walls of algal ancestors of land plants.</title>
        <authorList>
            <person name="Chang Y."/>
            <person name="Wang S."/>
            <person name="Sekimoto S."/>
            <person name="Aerts A.L."/>
            <person name="Choi C."/>
            <person name="Clum A."/>
            <person name="LaButti K.M."/>
            <person name="Lindquist E.A."/>
            <person name="Yee Ngan C."/>
            <person name="Ohm R.A."/>
            <person name="Salamov A.A."/>
            <person name="Grigoriev I.V."/>
            <person name="Spatafora J.W."/>
            <person name="Berbee M.L."/>
        </authorList>
    </citation>
    <scope>NUCLEOTIDE SEQUENCE [LARGE SCALE GENOMIC DNA]</scope>
    <source>
        <strain evidence="5 6">JEL478</strain>
    </source>
</reference>
<evidence type="ECO:0000256" key="2">
    <source>
        <dbReference type="ARBA" id="ARBA00011814"/>
    </source>
</evidence>
<protein>
    <recommendedName>
        <fullName evidence="4">Coenzyme Q-binding protein COQ10 START domain-containing protein</fullName>
    </recommendedName>
</protein>
<comment type="subunit">
    <text evidence="2">Interacts with coenzyme Q.</text>
</comment>
<evidence type="ECO:0000313" key="6">
    <source>
        <dbReference type="Proteomes" id="UP000070544"/>
    </source>
</evidence>
<gene>
    <name evidence="5" type="ORF">M427DRAFT_52164</name>
</gene>
<dbReference type="Gene3D" id="3.30.530.20">
    <property type="match status" value="1"/>
</dbReference>
<dbReference type="STRING" id="1344416.A0A139AV37"/>
<comment type="function">
    <text evidence="3">Required for the function of coenzyme Q in the respiratory chain. May serve as a chaperone or may be involved in the transport of Q6 from its site of synthesis to the catalytic sites of the respiratory complexes.</text>
</comment>
<dbReference type="InterPro" id="IPR044996">
    <property type="entry name" value="COQ10-like"/>
</dbReference>
<dbReference type="GO" id="GO:0045333">
    <property type="term" value="P:cellular respiration"/>
    <property type="evidence" value="ECO:0007669"/>
    <property type="project" value="InterPro"/>
</dbReference>
<dbReference type="Pfam" id="PF03364">
    <property type="entry name" value="Polyketide_cyc"/>
    <property type="match status" value="1"/>
</dbReference>
<dbReference type="GO" id="GO:0048039">
    <property type="term" value="F:ubiquinone binding"/>
    <property type="evidence" value="ECO:0007669"/>
    <property type="project" value="InterPro"/>
</dbReference>
<name>A0A139AV37_GONPJ</name>
<organism evidence="5 6">
    <name type="scientific">Gonapodya prolifera (strain JEL478)</name>
    <name type="common">Monoblepharis prolifera</name>
    <dbReference type="NCBI Taxonomy" id="1344416"/>
    <lineage>
        <taxon>Eukaryota</taxon>
        <taxon>Fungi</taxon>
        <taxon>Fungi incertae sedis</taxon>
        <taxon>Chytridiomycota</taxon>
        <taxon>Chytridiomycota incertae sedis</taxon>
        <taxon>Monoblepharidomycetes</taxon>
        <taxon>Monoblepharidales</taxon>
        <taxon>Gonapodyaceae</taxon>
        <taxon>Gonapodya</taxon>
    </lineage>
</organism>
<dbReference type="PANTHER" id="PTHR12901:SF10">
    <property type="entry name" value="COENZYME Q-BINDING PROTEIN COQ10, MITOCHONDRIAL"/>
    <property type="match status" value="1"/>
</dbReference>
<dbReference type="OrthoDB" id="292693at2759"/>
<comment type="similarity">
    <text evidence="1">Belongs to the COQ10 family.</text>
</comment>
<evidence type="ECO:0000313" key="5">
    <source>
        <dbReference type="EMBL" id="KXS20564.1"/>
    </source>
</evidence>
<dbReference type="GO" id="GO:0005739">
    <property type="term" value="C:mitochondrion"/>
    <property type="evidence" value="ECO:0007669"/>
    <property type="project" value="TreeGrafter"/>
</dbReference>
<evidence type="ECO:0000256" key="3">
    <source>
        <dbReference type="ARBA" id="ARBA00024947"/>
    </source>
</evidence>
<dbReference type="SUPFAM" id="SSF55961">
    <property type="entry name" value="Bet v1-like"/>
    <property type="match status" value="1"/>
</dbReference>
<sequence>MPARTLRTIALLRASLRQQSRDPRCPSAPHASSHRRTFLSLPDLSAILPEPPKSLMRKEYTESKVLQYPPAVLYDLVRDVDSYRYFLPFCQHSRVFSTSVLEPGHQLMRAELGVGFGGFEERYMSEVNCWDGWKVEAKSADTNLFKHMLCSWVFSPLHTSSKLPTHRNTNSHSHSHLIRRPTSADHLSLKLSPTLVDFLIEFEFRNPAHAAAASLAFSEVAGRVMAAFEARCKDVIGKSGNTVGLGVKR</sequence>
<dbReference type="Proteomes" id="UP000070544">
    <property type="component" value="Unassembled WGS sequence"/>
</dbReference>
<keyword evidence="6" id="KW-1185">Reference proteome</keyword>
<dbReference type="EMBL" id="KQ965735">
    <property type="protein sequence ID" value="KXS20564.1"/>
    <property type="molecule type" value="Genomic_DNA"/>
</dbReference>
<accession>A0A139AV37</accession>
<proteinExistence type="inferred from homology"/>
<dbReference type="OMA" id="IDGPFKY"/>
<evidence type="ECO:0000256" key="1">
    <source>
        <dbReference type="ARBA" id="ARBA00006885"/>
    </source>
</evidence>
<feature type="domain" description="Coenzyme Q-binding protein COQ10 START" evidence="4">
    <location>
        <begin position="67"/>
        <end position="229"/>
    </location>
</feature>
<dbReference type="PANTHER" id="PTHR12901">
    <property type="entry name" value="SPERM PROTEIN HOMOLOG"/>
    <property type="match status" value="1"/>
</dbReference>
<evidence type="ECO:0000259" key="4">
    <source>
        <dbReference type="Pfam" id="PF03364"/>
    </source>
</evidence>
<dbReference type="InterPro" id="IPR005031">
    <property type="entry name" value="COQ10_START"/>
</dbReference>
<dbReference type="AlphaFoldDB" id="A0A139AV37"/>
<dbReference type="InterPro" id="IPR023393">
    <property type="entry name" value="START-like_dom_sf"/>
</dbReference>
<dbReference type="CDD" id="cd07813">
    <property type="entry name" value="COQ10p_like"/>
    <property type="match status" value="1"/>
</dbReference>